<dbReference type="EMBL" id="JAMQOS010000011">
    <property type="protein sequence ID" value="MDS0284738.1"/>
    <property type="molecule type" value="Genomic_DNA"/>
</dbReference>
<accession>A0ABU2FVD5</accession>
<protein>
    <submittedName>
        <fullName evidence="2">Uncharacterized protein</fullName>
    </submittedName>
</protein>
<evidence type="ECO:0000256" key="1">
    <source>
        <dbReference type="SAM" id="MobiDB-lite"/>
    </source>
</evidence>
<proteinExistence type="predicted"/>
<feature type="region of interest" description="Disordered" evidence="1">
    <location>
        <begin position="1"/>
        <end position="57"/>
    </location>
</feature>
<keyword evidence="3" id="KW-1185">Reference proteome</keyword>
<feature type="compositionally biased region" description="Basic and acidic residues" evidence="1">
    <location>
        <begin position="1"/>
        <end position="28"/>
    </location>
</feature>
<dbReference type="Proteomes" id="UP001268864">
    <property type="component" value="Unassembled WGS sequence"/>
</dbReference>
<sequence length="57" mass="6406">MRQSKRELHRQIEELDDGQHEGPDRIEINEVVVGTGHSGDDTHAGDVVDERTTVVEL</sequence>
<comment type="caution">
    <text evidence="2">The sequence shown here is derived from an EMBL/GenBank/DDBJ whole genome shotgun (WGS) entry which is preliminary data.</text>
</comment>
<gene>
    <name evidence="2" type="ORF">NDI86_21790</name>
</gene>
<name>A0ABU2FVD5_9EURY</name>
<evidence type="ECO:0000313" key="2">
    <source>
        <dbReference type="EMBL" id="MDS0284738.1"/>
    </source>
</evidence>
<feature type="compositionally biased region" description="Basic and acidic residues" evidence="1">
    <location>
        <begin position="38"/>
        <end position="57"/>
    </location>
</feature>
<organism evidence="2 3">
    <name type="scientific">Haloarcula onubensis</name>
    <dbReference type="NCBI Taxonomy" id="2950539"/>
    <lineage>
        <taxon>Archaea</taxon>
        <taxon>Methanobacteriati</taxon>
        <taxon>Methanobacteriota</taxon>
        <taxon>Stenosarchaea group</taxon>
        <taxon>Halobacteria</taxon>
        <taxon>Halobacteriales</taxon>
        <taxon>Haloarculaceae</taxon>
        <taxon>Haloarcula</taxon>
    </lineage>
</organism>
<reference evidence="2 3" key="1">
    <citation type="submission" date="2022-06" db="EMBL/GenBank/DDBJ databases">
        <title>Halomicroarcula sp. a new haloarchaeum isolate from saline soil.</title>
        <authorList>
            <person name="Strakova D."/>
            <person name="Galisteo C."/>
            <person name="Sanchez-Porro C."/>
            <person name="Ventosa A."/>
        </authorList>
    </citation>
    <scope>NUCLEOTIDE SEQUENCE [LARGE SCALE GENOMIC DNA]</scope>
    <source>
        <strain evidence="2 3">S3CR25-11</strain>
    </source>
</reference>
<dbReference type="RefSeq" id="WP_310902404.1">
    <property type="nucleotide sequence ID" value="NZ_JAMQOS010000011.1"/>
</dbReference>
<evidence type="ECO:0000313" key="3">
    <source>
        <dbReference type="Proteomes" id="UP001268864"/>
    </source>
</evidence>